<comment type="caution">
    <text evidence="1">The sequence shown here is derived from an EMBL/GenBank/DDBJ whole genome shotgun (WGS) entry which is preliminary data.</text>
</comment>
<accession>A0A4Y2TYZ5</accession>
<feature type="non-terminal residue" evidence="1">
    <location>
        <position position="1"/>
    </location>
</feature>
<reference evidence="1 2" key="1">
    <citation type="journal article" date="2019" name="Sci. Rep.">
        <title>Orb-weaving spider Araneus ventricosus genome elucidates the spidroin gene catalogue.</title>
        <authorList>
            <person name="Kono N."/>
            <person name="Nakamura H."/>
            <person name="Ohtoshi R."/>
            <person name="Moran D.A.P."/>
            <person name="Shinohara A."/>
            <person name="Yoshida Y."/>
            <person name="Fujiwara M."/>
            <person name="Mori M."/>
            <person name="Tomita M."/>
            <person name="Arakawa K."/>
        </authorList>
    </citation>
    <scope>NUCLEOTIDE SEQUENCE [LARGE SCALE GENOMIC DNA]</scope>
</reference>
<evidence type="ECO:0000313" key="1">
    <source>
        <dbReference type="EMBL" id="GBO05848.1"/>
    </source>
</evidence>
<dbReference type="EMBL" id="BGPR01032338">
    <property type="protein sequence ID" value="GBO05848.1"/>
    <property type="molecule type" value="Genomic_DNA"/>
</dbReference>
<sequence>PYINAGIKESDGLGHSYTDASPDLQKCYAISNRLDFCRKEMLLDISRRRDVLSDLLFGRQRDSHSQYTRDLEAHQESVHEFARERINLVSDRMKTRYDSRSKI</sequence>
<gene>
    <name evidence="1" type="ORF">AVEN_77140_1</name>
</gene>
<dbReference type="AlphaFoldDB" id="A0A4Y2TYZ5"/>
<evidence type="ECO:0000313" key="2">
    <source>
        <dbReference type="Proteomes" id="UP000499080"/>
    </source>
</evidence>
<protein>
    <submittedName>
        <fullName evidence="1">Uncharacterized protein</fullName>
    </submittedName>
</protein>
<organism evidence="1 2">
    <name type="scientific">Araneus ventricosus</name>
    <name type="common">Orbweaver spider</name>
    <name type="synonym">Epeira ventricosa</name>
    <dbReference type="NCBI Taxonomy" id="182803"/>
    <lineage>
        <taxon>Eukaryota</taxon>
        <taxon>Metazoa</taxon>
        <taxon>Ecdysozoa</taxon>
        <taxon>Arthropoda</taxon>
        <taxon>Chelicerata</taxon>
        <taxon>Arachnida</taxon>
        <taxon>Araneae</taxon>
        <taxon>Araneomorphae</taxon>
        <taxon>Entelegynae</taxon>
        <taxon>Araneoidea</taxon>
        <taxon>Araneidae</taxon>
        <taxon>Araneus</taxon>
    </lineage>
</organism>
<name>A0A4Y2TYZ5_ARAVE</name>
<proteinExistence type="predicted"/>
<dbReference type="OrthoDB" id="6769926at2759"/>
<dbReference type="Proteomes" id="UP000499080">
    <property type="component" value="Unassembled WGS sequence"/>
</dbReference>
<keyword evidence="2" id="KW-1185">Reference proteome</keyword>